<gene>
    <name evidence="10" type="ORF">EVOR1521_LOCUS13820</name>
</gene>
<feature type="region of interest" description="Disordered" evidence="8">
    <location>
        <begin position="1549"/>
        <end position="1633"/>
    </location>
</feature>
<dbReference type="PANTHER" id="PTHR43788:SF16">
    <property type="entry name" value="HELICASE WITH ZINC FINGER 2"/>
    <property type="match status" value="1"/>
</dbReference>
<keyword evidence="4" id="KW-0347">Helicase</keyword>
<organism evidence="10 11">
    <name type="scientific">Effrenium voratum</name>
    <dbReference type="NCBI Taxonomy" id="2562239"/>
    <lineage>
        <taxon>Eukaryota</taxon>
        <taxon>Sar</taxon>
        <taxon>Alveolata</taxon>
        <taxon>Dinophyceae</taxon>
        <taxon>Suessiales</taxon>
        <taxon>Symbiodiniaceae</taxon>
        <taxon>Effrenium</taxon>
    </lineage>
</organism>
<sequence>MQRGDGAGYPGGYGTNGQTVYVQDFWEDQLQLSSGNLPWHILGLAQPPTLRKKEKEALLQWRLHVVSAKSQVTDWAVGDRNTWQRDLGFPETVPVRTGVAALQVTLPRGAQLPATFVAGKASMLHFCWPFSVCTAHRTSDSDSLCRTLCPEAFHAVKQMRGGMISVEAAEDYAEAWKGPVELEAVASAVDEPGLGRFLADIYVDWSQSESNELLGHFEVRAQLLFCHKIKFRSAMALGEWASSWLCVRRHLRTSSGKQWVGHGGVIKACFPDDDKDLLFAEEDEAWLDMGTRNVRVTFRVICGSGHPPEPGFYMLELIPKALSESCMASALGELRECRLVQALVLQGRQPAQLPEPTVDLSAWGLNASQQSAVSFALRQPLAQVQGPPGTGKTMTTAVLATCFARQNMISGQNRAVLLCTPTNRAADCAAAFVARICQRQAQRRLEQRSAEGDLCAVCQGAKPDTITLCSHAFHKSCLAQALEVGSRCPICRQQVKHIDTGLRILRIYGSDIEKQEFPVPRRNEHSSEPRKPTEVPEEMRRFSLHWRCHAAVEGERASPAAWKTKKAYRDMIQYGTKGSRADQLRSIYQQALAEARAAELKEADIVFTTCVSSRRMAIAQALSEEGSPIFWQVIIDEAGQATEPEALCPLTFARGAQQICLFGDHQQLRPILKNQLAESSGMAISLFERLAMQRDPQFLAIQYRMNPGISAYPSRQFYGGRLLDDDSVLQSPTLLEHPSQGRPMALMVWDTGTAGEQVSNTRTADSGTGSRMNDIEASCAARVAERLAKLAGPKSVGVLCWYRAQVVRVSELLRQSGEDVHVGSVATAQGSEWDYVLLSTVRRGGAGMKGRLGIVADPHILDVALTRARRGLIVLGHEATLSTDSNWKAFFQHCRETDAIIDGEPAITAKEEVLQEAWARALVPGLKVEIQGLQGAPELNGKTGTLCELNDKGRWEVEVKRGDETRRLALKPSNLGFVKAAFGSKASFGGLTALVASERPKDGVEFSQTLLLHANELEGSLCQGAEVRVSDKSSPCHGLHGTVQRGPDSSGCWSVEFSKCFLMQQGPVQVRPGKKGLEVDAGSVVHSLKPGLVVMLHGLKNRADLNAEWARVVGEAEDGRLEDALECLVKQAGHLSGFRQGSRRCFSIWLTLGTSPDGLTLNLPQKVRVLKEITRRDLALASVLAGKAAGTLRDFLLKLEVEPKAIEVCKRVLEPDGTIHTDKLFGWLYEGAETRPTDDPIYDARLGAACMETVERMPIYEAAEVCMARKVETKPVEVAAMSMSKTDDVPVEEAFRRHYSVPADRWVVTRNDFVGFLEEVASKHRAGRIENRPDRSGKPNPFHDDEYIGPNMHAVNNAVIRPRTESAGGMSWALMLHPDGLYGEFFFVTHSWKEGVYEFGRKVLNYWQHEPRRSMWCCFLANPQTWQREQLNELLGQRFDLADSPFMQALSARSMRAFVVVPNVTESLYCRLWCIAELWKAMEVQKLRGDSMICVAKDTLKTGHKATQGAPIAAMIHGATCSDANDETRIRAYIAGNEKHIQEMIEELASSKAKDKHARKKKGRQERETERGAERVTRGSASRGSASRGPGPPPGRQVEQRRKLDGQDTGRTPPRRGAAPPPAPAGGPSGPWADAEVEQKEAQDMHHLEERIREVREQMDRDRQVEMEVEHALLHKVEELEKALMVRRRSIVERTEKEQQREEALSKYISSLQALDLGELQHEILQRKDSVIAKEEQLSLRLVTLAEDEEEECKQIQESLGKQQLLRRQLDALRGSEGADSLRRHLSALKEAEMKDFYLEVARHRQEDEAKELQLRRQLGDLHRELQRLMDESDEKLHRSKMQEEQILQEMHYLQSSVRSSERLVQGGGSPQALRRDKQQHEEEEARRSSRGSSPISPISRISRFDSGNWKEGRSSQGQRSASPVEERRYLELGARGSPSPRIEEDRFVASLAGDSRENSCEDGEIEDMEDMEDLLFI</sequence>
<reference evidence="10" key="1">
    <citation type="submission" date="2023-08" db="EMBL/GenBank/DDBJ databases">
        <authorList>
            <person name="Chen Y."/>
            <person name="Shah S."/>
            <person name="Dougan E. K."/>
            <person name="Thang M."/>
            <person name="Chan C."/>
        </authorList>
    </citation>
    <scope>NUCLEOTIDE SEQUENCE</scope>
</reference>
<dbReference type="GO" id="GO:0005524">
    <property type="term" value="F:ATP binding"/>
    <property type="evidence" value="ECO:0007669"/>
    <property type="project" value="UniProtKB-KW"/>
</dbReference>
<feature type="compositionally biased region" description="Low complexity" evidence="8">
    <location>
        <begin position="1891"/>
        <end position="1902"/>
    </location>
</feature>
<feature type="region of interest" description="Disordered" evidence="8">
    <location>
        <begin position="1327"/>
        <end position="1347"/>
    </location>
</feature>
<dbReference type="SMART" id="SM00184">
    <property type="entry name" value="RING"/>
    <property type="match status" value="1"/>
</dbReference>
<evidence type="ECO:0000256" key="1">
    <source>
        <dbReference type="ARBA" id="ARBA00007913"/>
    </source>
</evidence>
<dbReference type="Gene3D" id="3.30.40.10">
    <property type="entry name" value="Zinc/RING finger domain, C3HC4 (zinc finger)"/>
    <property type="match status" value="1"/>
</dbReference>
<accession>A0AA36II19</accession>
<evidence type="ECO:0000259" key="9">
    <source>
        <dbReference type="PROSITE" id="PS50089"/>
    </source>
</evidence>
<keyword evidence="6" id="KW-0479">Metal-binding</keyword>
<keyword evidence="11" id="KW-1185">Reference proteome</keyword>
<dbReference type="CDD" id="cd18808">
    <property type="entry name" value="SF1_C_Upf1"/>
    <property type="match status" value="1"/>
</dbReference>
<dbReference type="SUPFAM" id="SSF57850">
    <property type="entry name" value="RING/U-box"/>
    <property type="match status" value="1"/>
</dbReference>
<dbReference type="InterPro" id="IPR027417">
    <property type="entry name" value="P-loop_NTPase"/>
</dbReference>
<evidence type="ECO:0000256" key="8">
    <source>
        <dbReference type="SAM" id="MobiDB-lite"/>
    </source>
</evidence>
<comment type="caution">
    <text evidence="10">The sequence shown here is derived from an EMBL/GenBank/DDBJ whole genome shotgun (WGS) entry which is preliminary data.</text>
</comment>
<evidence type="ECO:0000256" key="3">
    <source>
        <dbReference type="ARBA" id="ARBA00022801"/>
    </source>
</evidence>
<feature type="compositionally biased region" description="Basic and acidic residues" evidence="8">
    <location>
        <begin position="1565"/>
        <end position="1577"/>
    </location>
</feature>
<feature type="compositionally biased region" description="Basic and acidic residues" evidence="8">
    <location>
        <begin position="1327"/>
        <end position="1346"/>
    </location>
</feature>
<dbReference type="InterPro" id="IPR001841">
    <property type="entry name" value="Znf_RING"/>
</dbReference>
<dbReference type="PANTHER" id="PTHR43788">
    <property type="entry name" value="DNA2/NAM7 HELICASE FAMILY MEMBER"/>
    <property type="match status" value="1"/>
</dbReference>
<keyword evidence="7" id="KW-0175">Coiled coil</keyword>
<feature type="coiled-coil region" evidence="7">
    <location>
        <begin position="1638"/>
        <end position="1665"/>
    </location>
</feature>
<dbReference type="EMBL" id="CAUJNA010001580">
    <property type="protein sequence ID" value="CAJ1387827.1"/>
    <property type="molecule type" value="Genomic_DNA"/>
</dbReference>
<comment type="similarity">
    <text evidence="1">Belongs to the DNA2/NAM7 helicase family.</text>
</comment>
<evidence type="ECO:0000256" key="2">
    <source>
        <dbReference type="ARBA" id="ARBA00022741"/>
    </source>
</evidence>
<evidence type="ECO:0000313" key="10">
    <source>
        <dbReference type="EMBL" id="CAJ1387827.1"/>
    </source>
</evidence>
<feature type="domain" description="RING-type" evidence="9">
    <location>
        <begin position="455"/>
        <end position="492"/>
    </location>
</feature>
<dbReference type="PROSITE" id="PS50089">
    <property type="entry name" value="ZF_RING_2"/>
    <property type="match status" value="1"/>
</dbReference>
<keyword evidence="2" id="KW-0547">Nucleotide-binding</keyword>
<evidence type="ECO:0000256" key="4">
    <source>
        <dbReference type="ARBA" id="ARBA00022806"/>
    </source>
</evidence>
<dbReference type="InterPro" id="IPR047187">
    <property type="entry name" value="SF1_C_Upf1"/>
</dbReference>
<dbReference type="GO" id="GO:0043139">
    <property type="term" value="F:5'-3' DNA helicase activity"/>
    <property type="evidence" value="ECO:0007669"/>
    <property type="project" value="TreeGrafter"/>
</dbReference>
<keyword evidence="6" id="KW-0863">Zinc-finger</keyword>
<protein>
    <recommendedName>
        <fullName evidence="9">RING-type domain-containing protein</fullName>
    </recommendedName>
</protein>
<evidence type="ECO:0000256" key="5">
    <source>
        <dbReference type="ARBA" id="ARBA00022840"/>
    </source>
</evidence>
<dbReference type="InterPro" id="IPR013083">
    <property type="entry name" value="Znf_RING/FYVE/PHD"/>
</dbReference>
<dbReference type="GO" id="GO:0008270">
    <property type="term" value="F:zinc ion binding"/>
    <property type="evidence" value="ECO:0007669"/>
    <property type="project" value="UniProtKB-KW"/>
</dbReference>
<dbReference type="InterPro" id="IPR041679">
    <property type="entry name" value="DNA2/NAM7-like_C"/>
</dbReference>
<feature type="compositionally biased region" description="Basic and acidic residues" evidence="8">
    <location>
        <begin position="1598"/>
        <end position="1608"/>
    </location>
</feature>
<dbReference type="Gene3D" id="3.40.50.300">
    <property type="entry name" value="P-loop containing nucleotide triphosphate hydrolases"/>
    <property type="match status" value="2"/>
</dbReference>
<dbReference type="Pfam" id="PF13087">
    <property type="entry name" value="AAA_12"/>
    <property type="match status" value="1"/>
</dbReference>
<evidence type="ECO:0000256" key="7">
    <source>
        <dbReference type="SAM" id="Coils"/>
    </source>
</evidence>
<feature type="region of interest" description="Disordered" evidence="8">
    <location>
        <begin position="1858"/>
        <end position="1944"/>
    </location>
</feature>
<dbReference type="Pfam" id="PF13086">
    <property type="entry name" value="AAA_11"/>
    <property type="match status" value="1"/>
</dbReference>
<dbReference type="InterPro" id="IPR041677">
    <property type="entry name" value="DNA2/NAM7_AAA_11"/>
</dbReference>
<feature type="compositionally biased region" description="Basic and acidic residues" evidence="8">
    <location>
        <begin position="1874"/>
        <end position="1888"/>
    </location>
</feature>
<dbReference type="InterPro" id="IPR050534">
    <property type="entry name" value="Coronavir_polyprotein_1ab"/>
</dbReference>
<feature type="compositionally biased region" description="Basic residues" evidence="8">
    <location>
        <begin position="1554"/>
        <end position="1564"/>
    </location>
</feature>
<keyword evidence="5" id="KW-0067">ATP-binding</keyword>
<evidence type="ECO:0000313" key="11">
    <source>
        <dbReference type="Proteomes" id="UP001178507"/>
    </source>
</evidence>
<dbReference type="Proteomes" id="UP001178507">
    <property type="component" value="Unassembled WGS sequence"/>
</dbReference>
<keyword evidence="3" id="KW-0378">Hydrolase</keyword>
<dbReference type="GO" id="GO:0016787">
    <property type="term" value="F:hydrolase activity"/>
    <property type="evidence" value="ECO:0007669"/>
    <property type="project" value="UniProtKB-KW"/>
</dbReference>
<proteinExistence type="inferred from homology"/>
<name>A0AA36II19_9DINO</name>
<evidence type="ECO:0000256" key="6">
    <source>
        <dbReference type="PROSITE-ProRule" id="PRU00175"/>
    </source>
</evidence>
<dbReference type="SUPFAM" id="SSF52540">
    <property type="entry name" value="P-loop containing nucleoside triphosphate hydrolases"/>
    <property type="match status" value="1"/>
</dbReference>
<feature type="compositionally biased region" description="Low complexity" evidence="8">
    <location>
        <begin position="1578"/>
        <end position="1589"/>
    </location>
</feature>
<keyword evidence="6" id="KW-0862">Zinc</keyword>